<proteinExistence type="predicted"/>
<evidence type="ECO:0000259" key="1">
    <source>
        <dbReference type="Pfam" id="PF01636"/>
    </source>
</evidence>
<sequence length="410" mass="44720">MAGPVRHPIDVAALERYLSEHVPEIELPLDVKQFGFGQSNPTYQLTSRATGARYVLRKKPPGRLLSQSAHKVEREHRVIAALWRGGTGVPVPRPYALCEDAAVLGTPFYVMQFLDGRIFEDPYMRLDPTSSGKGKRGEEVPASERAALWRAAVETLARLHAVDREAVGLQRYGKGEDGGFYARQVETWRRICEAQARAVDAETGRAVGHLPHFEDLLAFFRDEAQQPGRSREPSGGGPRATLVHGDYKIDNLVFHPTEPRVIGILDWEMSTVGHPLSDLANLLHPFYGAGPEISSGSTTAKEKDPVSVPEGLPTPSTIVAWYGAAAGWEVPEAEMAWATAFSVFRLSAICQGIAARVATRQASSAEARRHAEAMGPLAERAWSMVVAAKAKAKSKGKGDKEEEGETKAKL</sequence>
<reference evidence="2 3" key="1">
    <citation type="submission" date="2024-02" db="EMBL/GenBank/DDBJ databases">
        <title>De novo assembly and annotation of 12 fungi associated with fruit tree decline syndrome in Ontario, Canada.</title>
        <authorList>
            <person name="Sulman M."/>
            <person name="Ellouze W."/>
            <person name="Ilyukhin E."/>
        </authorList>
    </citation>
    <scope>NUCLEOTIDE SEQUENCE [LARGE SCALE GENOMIC DNA]</scope>
    <source>
        <strain evidence="2 3">M11/M66-122</strain>
    </source>
</reference>
<dbReference type="AlphaFoldDB" id="A0AAN9V394"/>
<dbReference type="InterPro" id="IPR052898">
    <property type="entry name" value="ACAD10-like"/>
</dbReference>
<feature type="domain" description="Aminoglycoside phosphotransferase" evidence="1">
    <location>
        <begin position="30"/>
        <end position="287"/>
    </location>
</feature>
<protein>
    <recommendedName>
        <fullName evidence="1">Aminoglycoside phosphotransferase domain-containing protein</fullName>
    </recommendedName>
</protein>
<dbReference type="InterPro" id="IPR011009">
    <property type="entry name" value="Kinase-like_dom_sf"/>
</dbReference>
<dbReference type="SUPFAM" id="SSF56112">
    <property type="entry name" value="Protein kinase-like (PK-like)"/>
    <property type="match status" value="1"/>
</dbReference>
<name>A0AAN9V394_9PEZI</name>
<accession>A0AAN9V394</accession>
<dbReference type="CDD" id="cd05154">
    <property type="entry name" value="ACAD10_11_N-like"/>
    <property type="match status" value="1"/>
</dbReference>
<keyword evidence="3" id="KW-1185">Reference proteome</keyword>
<evidence type="ECO:0000313" key="3">
    <source>
        <dbReference type="Proteomes" id="UP001320420"/>
    </source>
</evidence>
<dbReference type="EMBL" id="JAKJXP020000026">
    <property type="protein sequence ID" value="KAK7753689.1"/>
    <property type="molecule type" value="Genomic_DNA"/>
</dbReference>
<dbReference type="PANTHER" id="PTHR47829">
    <property type="entry name" value="HYDROLASE, PUTATIVE (AFU_ORTHOLOGUE AFUA_1G12880)-RELATED"/>
    <property type="match status" value="1"/>
</dbReference>
<gene>
    <name evidence="2" type="ORF">SLS62_004311</name>
</gene>
<dbReference type="Pfam" id="PF01636">
    <property type="entry name" value="APH"/>
    <property type="match status" value="1"/>
</dbReference>
<dbReference type="PANTHER" id="PTHR47829:SF1">
    <property type="entry name" value="HAD FAMILY PHOSPHATASE"/>
    <property type="match status" value="1"/>
</dbReference>
<dbReference type="Proteomes" id="UP001320420">
    <property type="component" value="Unassembled WGS sequence"/>
</dbReference>
<dbReference type="Gene3D" id="3.90.1200.10">
    <property type="match status" value="1"/>
</dbReference>
<evidence type="ECO:0000313" key="2">
    <source>
        <dbReference type="EMBL" id="KAK7753689.1"/>
    </source>
</evidence>
<organism evidence="2 3">
    <name type="scientific">Diatrype stigma</name>
    <dbReference type="NCBI Taxonomy" id="117547"/>
    <lineage>
        <taxon>Eukaryota</taxon>
        <taxon>Fungi</taxon>
        <taxon>Dikarya</taxon>
        <taxon>Ascomycota</taxon>
        <taxon>Pezizomycotina</taxon>
        <taxon>Sordariomycetes</taxon>
        <taxon>Xylariomycetidae</taxon>
        <taxon>Xylariales</taxon>
        <taxon>Diatrypaceae</taxon>
        <taxon>Diatrype</taxon>
    </lineage>
</organism>
<dbReference type="InterPro" id="IPR041726">
    <property type="entry name" value="ACAD10_11_N"/>
</dbReference>
<comment type="caution">
    <text evidence="2">The sequence shown here is derived from an EMBL/GenBank/DDBJ whole genome shotgun (WGS) entry which is preliminary data.</text>
</comment>
<dbReference type="InterPro" id="IPR002575">
    <property type="entry name" value="Aminoglycoside_PTrfase"/>
</dbReference>
<dbReference type="Gene3D" id="3.30.200.20">
    <property type="entry name" value="Phosphorylase Kinase, domain 1"/>
    <property type="match status" value="1"/>
</dbReference>